<geneLocation type="plastid" evidence="1"/>
<keyword evidence="1" id="KW-0934">Plastid</keyword>
<dbReference type="RefSeq" id="YP_009296090.1">
    <property type="nucleotide sequence ID" value="NC_031169.1"/>
</dbReference>
<dbReference type="GO" id="GO:0016757">
    <property type="term" value="F:glycosyltransferase activity"/>
    <property type="evidence" value="ECO:0007669"/>
    <property type="project" value="UniProtKB-KW"/>
</dbReference>
<dbReference type="Gene3D" id="3.40.50.2020">
    <property type="match status" value="1"/>
</dbReference>
<dbReference type="GeneID" id="29072360"/>
<proteinExistence type="predicted"/>
<keyword evidence="1" id="KW-0328">Glycosyltransferase</keyword>
<sequence length="195" mass="23410">MQLNIYLLSHPVIQKLANEVNNHYQISRKEYDENNKKLGLLIIYETIRKWINIKNIYIKQIDHFKKFCILGEYENYLIITDLIENYNIVSDISILLPEANIQHTSLNYLEKNFNFNIKYNTILNKGVKNVQKIIILKKSLDNYPIIYLLDYLILIRQHPINQIKIVCLTCQQRILERINEKHPEIQIYTTQIKKH</sequence>
<gene>
    <name evidence="1" type="primary">upp</name>
    <name evidence="1" type="ORF">Schiz_142</name>
</gene>
<organism evidence="1">
    <name type="scientific">Schizymenia dubyi</name>
    <dbReference type="NCBI Taxonomy" id="38368"/>
    <lineage>
        <taxon>Eukaryota</taxon>
        <taxon>Rhodophyta</taxon>
        <taxon>Florideophyceae</taxon>
        <taxon>Rhodymeniophycidae</taxon>
        <taxon>Nemastomatales</taxon>
        <taxon>Schizymeniaceae</taxon>
        <taxon>Schizymenia</taxon>
    </lineage>
</organism>
<dbReference type="AlphaFoldDB" id="A0A1C9C9H6"/>
<dbReference type="InterPro" id="IPR029057">
    <property type="entry name" value="PRTase-like"/>
</dbReference>
<name>A0A1C9C9H6_9FLOR</name>
<reference evidence="1" key="1">
    <citation type="journal article" date="2016" name="BMC Biol.">
        <title>Parallel evolution of highly conserved plastid genome architecture in red seaweeds and seed plants.</title>
        <authorList>
            <person name="Lee J."/>
            <person name="Cho C.H."/>
            <person name="Park S.I."/>
            <person name="Choi J.W."/>
            <person name="Song H.S."/>
            <person name="West J.A."/>
            <person name="Bhattacharya D."/>
            <person name="Yoon H.S."/>
        </authorList>
    </citation>
    <scope>NUCLEOTIDE SEQUENCE</scope>
</reference>
<dbReference type="EMBL" id="KX284712">
    <property type="protein sequence ID" value="AOM65025.1"/>
    <property type="molecule type" value="Genomic_DNA"/>
</dbReference>
<protein>
    <submittedName>
        <fullName evidence="1">Uracil phosphoribosyltransferase</fullName>
    </submittedName>
</protein>
<keyword evidence="1" id="KW-0808">Transferase</keyword>
<evidence type="ECO:0000313" key="1">
    <source>
        <dbReference type="EMBL" id="AOM65025.1"/>
    </source>
</evidence>
<accession>A0A1C9C9H6</accession>